<evidence type="ECO:0000256" key="1">
    <source>
        <dbReference type="SAM" id="SignalP"/>
    </source>
</evidence>
<reference evidence="2" key="2">
    <citation type="submission" date="2022-06" db="UniProtKB">
        <authorList>
            <consortium name="EnsemblMetazoa"/>
        </authorList>
    </citation>
    <scope>IDENTIFICATION</scope>
</reference>
<name>A0A8R2F6V1_ACYPI</name>
<dbReference type="Proteomes" id="UP000007819">
    <property type="component" value="Chromosome A1"/>
</dbReference>
<evidence type="ECO:0000313" key="2">
    <source>
        <dbReference type="EnsemblMetazoa" id="XP_008180963.2"/>
    </source>
</evidence>
<feature type="chain" id="PRO_5035816287" evidence="1">
    <location>
        <begin position="20"/>
        <end position="177"/>
    </location>
</feature>
<keyword evidence="3" id="KW-1185">Reference proteome</keyword>
<sequence>MISYKTLIVLTVIFDITCGLRYWKECRGILRKFGFRPGFPLYNMNFLLQFDDETEYIKYMNKMIKLDCDTNMTLPKKVVFTTLETQADLTSISSDDKKIDSPEDKNIDILEDNKEKLPEHFSYLLEFYSEAAKENNDDLEEVIRTPLEYCTLSIKELELGKSTQQLYFCFLIVNNNL</sequence>
<keyword evidence="1" id="KW-0732">Signal</keyword>
<evidence type="ECO:0000313" key="3">
    <source>
        <dbReference type="Proteomes" id="UP000007819"/>
    </source>
</evidence>
<feature type="signal peptide" evidence="1">
    <location>
        <begin position="1"/>
        <end position="19"/>
    </location>
</feature>
<dbReference type="AlphaFoldDB" id="A0A8R2F6V1"/>
<organism evidence="2 3">
    <name type="scientific">Acyrthosiphon pisum</name>
    <name type="common">Pea aphid</name>
    <dbReference type="NCBI Taxonomy" id="7029"/>
    <lineage>
        <taxon>Eukaryota</taxon>
        <taxon>Metazoa</taxon>
        <taxon>Ecdysozoa</taxon>
        <taxon>Arthropoda</taxon>
        <taxon>Hexapoda</taxon>
        <taxon>Insecta</taxon>
        <taxon>Pterygota</taxon>
        <taxon>Neoptera</taxon>
        <taxon>Paraneoptera</taxon>
        <taxon>Hemiptera</taxon>
        <taxon>Sternorrhyncha</taxon>
        <taxon>Aphidomorpha</taxon>
        <taxon>Aphidoidea</taxon>
        <taxon>Aphididae</taxon>
        <taxon>Macrosiphini</taxon>
        <taxon>Acyrthosiphon</taxon>
    </lineage>
</organism>
<dbReference type="KEGG" id="api:100571823"/>
<dbReference type="OrthoDB" id="10640641at2759"/>
<dbReference type="RefSeq" id="XP_008180963.2">
    <property type="nucleotide sequence ID" value="XM_008182741.3"/>
</dbReference>
<reference evidence="3" key="1">
    <citation type="submission" date="2010-06" db="EMBL/GenBank/DDBJ databases">
        <authorList>
            <person name="Jiang H."/>
            <person name="Abraham K."/>
            <person name="Ali S."/>
            <person name="Alsbrooks S.L."/>
            <person name="Anim B.N."/>
            <person name="Anosike U.S."/>
            <person name="Attaway T."/>
            <person name="Bandaranaike D.P."/>
            <person name="Battles P.K."/>
            <person name="Bell S.N."/>
            <person name="Bell A.V."/>
            <person name="Beltran B."/>
            <person name="Bickham C."/>
            <person name="Bustamante Y."/>
            <person name="Caleb T."/>
            <person name="Canada A."/>
            <person name="Cardenas V."/>
            <person name="Carter K."/>
            <person name="Chacko J."/>
            <person name="Chandrabose M.N."/>
            <person name="Chavez D."/>
            <person name="Chavez A."/>
            <person name="Chen L."/>
            <person name="Chu H.-S."/>
            <person name="Claassen K.J."/>
            <person name="Cockrell R."/>
            <person name="Collins M."/>
            <person name="Cooper J.A."/>
            <person name="Cree A."/>
            <person name="Curry S.M."/>
            <person name="Da Y."/>
            <person name="Dao M.D."/>
            <person name="Das B."/>
            <person name="Davila M.-L."/>
            <person name="Davy-Carroll L."/>
            <person name="Denson S."/>
            <person name="Dinh H."/>
            <person name="Ebong V.E."/>
            <person name="Edwards J.R."/>
            <person name="Egan A."/>
            <person name="El-Daye J."/>
            <person name="Escobedo L."/>
            <person name="Fernandez S."/>
            <person name="Fernando P.R."/>
            <person name="Flagg N."/>
            <person name="Forbes L.D."/>
            <person name="Fowler R.G."/>
            <person name="Fu Q."/>
            <person name="Gabisi R.A."/>
            <person name="Ganer J."/>
            <person name="Garbino Pronczuk A."/>
            <person name="Garcia R.M."/>
            <person name="Garner T."/>
            <person name="Garrett T.E."/>
            <person name="Gonzalez D.A."/>
            <person name="Hamid H."/>
            <person name="Hawkins E.S."/>
            <person name="Hirani K."/>
            <person name="Hogues M.E."/>
            <person name="Hollins B."/>
            <person name="Hsiao C.-H."/>
            <person name="Jabil R."/>
            <person name="James M.L."/>
            <person name="Jhangiani S.N."/>
            <person name="Johnson B."/>
            <person name="Johnson Q."/>
            <person name="Joshi V."/>
            <person name="Kalu J.B."/>
            <person name="Kam C."/>
            <person name="Kashfia A."/>
            <person name="Keebler J."/>
            <person name="Kisamo H."/>
            <person name="Kovar C.L."/>
            <person name="Lago L.A."/>
            <person name="Lai C.-Y."/>
            <person name="Laidlaw J."/>
            <person name="Lara F."/>
            <person name="Le T.-K."/>
            <person name="Lee S.L."/>
            <person name="Legall F.H."/>
            <person name="Lemon S.J."/>
            <person name="Lewis L.R."/>
            <person name="Li B."/>
            <person name="Liu Y."/>
            <person name="Liu Y.-S."/>
            <person name="Lopez J."/>
            <person name="Lozado R.J."/>
            <person name="Lu J."/>
            <person name="Madu R.C."/>
            <person name="Maheshwari M."/>
            <person name="Maheshwari R."/>
            <person name="Malloy K."/>
            <person name="Martinez E."/>
            <person name="Mathew T."/>
            <person name="Mercado I.C."/>
            <person name="Mercado C."/>
            <person name="Meyer B."/>
            <person name="Montgomery K."/>
            <person name="Morgan M.B."/>
            <person name="Munidasa M."/>
            <person name="Nazareth L.V."/>
            <person name="Nelson J."/>
            <person name="Ng B.M."/>
            <person name="Nguyen N.B."/>
            <person name="Nguyen P.Q."/>
            <person name="Nguyen T."/>
            <person name="Obregon M."/>
            <person name="Okwuonu G.O."/>
            <person name="Onwere C.G."/>
            <person name="Orozco G."/>
            <person name="Parra A."/>
            <person name="Patel S."/>
            <person name="Patil S."/>
            <person name="Perez A."/>
            <person name="Perez Y."/>
            <person name="Pham C."/>
            <person name="Primus E.L."/>
            <person name="Pu L.-L."/>
            <person name="Puazo M."/>
            <person name="Qin X."/>
            <person name="Quiroz J.B."/>
            <person name="Reese J."/>
            <person name="Richards S."/>
            <person name="Rives C.M."/>
            <person name="Robberts R."/>
            <person name="Ruiz S.J."/>
            <person name="Ruiz M.J."/>
            <person name="Santibanez J."/>
            <person name="Schneider B.W."/>
            <person name="Sisson I."/>
            <person name="Smith M."/>
            <person name="Sodergren E."/>
            <person name="Song X.-Z."/>
            <person name="Song B.B."/>
            <person name="Summersgill H."/>
            <person name="Thelus R."/>
            <person name="Thornton R.D."/>
            <person name="Trejos Z.Y."/>
            <person name="Usmani K."/>
            <person name="Vattathil S."/>
            <person name="Villasana D."/>
            <person name="Walker D.L."/>
            <person name="Wang S."/>
            <person name="Wang K."/>
            <person name="White C.S."/>
            <person name="Williams A.C."/>
            <person name="Williamson J."/>
            <person name="Wilson K."/>
            <person name="Woghiren I.O."/>
            <person name="Woodworth J.R."/>
            <person name="Worley K.C."/>
            <person name="Wright R.A."/>
            <person name="Wu W."/>
            <person name="Young L."/>
            <person name="Zhang L."/>
            <person name="Zhang J."/>
            <person name="Zhu Y."/>
            <person name="Muzny D.M."/>
            <person name="Weinstock G."/>
            <person name="Gibbs R.A."/>
        </authorList>
    </citation>
    <scope>NUCLEOTIDE SEQUENCE [LARGE SCALE GENOMIC DNA]</scope>
    <source>
        <strain evidence="3">LSR1</strain>
    </source>
</reference>
<protein>
    <submittedName>
        <fullName evidence="2">Uncharacterized protein</fullName>
    </submittedName>
</protein>
<dbReference type="EnsemblMetazoa" id="XM_008182741.3">
    <property type="protein sequence ID" value="XP_008180963.2"/>
    <property type="gene ID" value="LOC100571823"/>
</dbReference>
<dbReference type="GeneID" id="100571823"/>
<proteinExistence type="predicted"/>
<accession>A0A8R2F6V1</accession>